<sequence length="450" mass="51179">MGETAVERALVLPELLALILDFLEDDHLSLSSAIRVKSFWNEHGVKVLWREPPSRALLNLPEEGRQKYASRIEALAFDGYRDCTAHTQYAKLRFPQLRYVAIDTYRTRNTTPWIRQYLQPNLREFELYGGDVNVDLQQLLTDHCPRLRKLVIDNIGSDVRELDFVGFLKHFRELDDISLHYSEGEEVPDDIFCYLAGLDSLRTLALMNLLSASAVRLMNETVEKPFRSLETVDLYTWSSLLPVIVPVIKRVRELELKIYTDTVLKVVPCISPLQDLEVLIIKFHFSGALDTEDFISLKTFPKLRSLDIAGGGEAQISATPETVDEVFKCLPLLRILNLGADFEDSMAYLAALGQNCPDLEKCSLGGTFYLEKLKNVAAPLFPSLHSLDMDVVDPADPDITGHVARVAAGEIHRHAPRLERFTVGDDTQYARRVRRHWKQLRGTLTEDEDQ</sequence>
<reference evidence="1" key="1">
    <citation type="journal article" date="2020" name="Stud. Mycol.">
        <title>101 Dothideomycetes genomes: a test case for predicting lifestyles and emergence of pathogens.</title>
        <authorList>
            <person name="Haridas S."/>
            <person name="Albert R."/>
            <person name="Binder M."/>
            <person name="Bloem J."/>
            <person name="Labutti K."/>
            <person name="Salamov A."/>
            <person name="Andreopoulos B."/>
            <person name="Baker S."/>
            <person name="Barry K."/>
            <person name="Bills G."/>
            <person name="Bluhm B."/>
            <person name="Cannon C."/>
            <person name="Castanera R."/>
            <person name="Culley D."/>
            <person name="Daum C."/>
            <person name="Ezra D."/>
            <person name="Gonzalez J."/>
            <person name="Henrissat B."/>
            <person name="Kuo A."/>
            <person name="Liang C."/>
            <person name="Lipzen A."/>
            <person name="Lutzoni F."/>
            <person name="Magnuson J."/>
            <person name="Mondo S."/>
            <person name="Nolan M."/>
            <person name="Ohm R."/>
            <person name="Pangilinan J."/>
            <person name="Park H.-J."/>
            <person name="Ramirez L."/>
            <person name="Alfaro M."/>
            <person name="Sun H."/>
            <person name="Tritt A."/>
            <person name="Yoshinaga Y."/>
            <person name="Zwiers L.-H."/>
            <person name="Turgeon B."/>
            <person name="Goodwin S."/>
            <person name="Spatafora J."/>
            <person name="Crous P."/>
            <person name="Grigoriev I."/>
        </authorList>
    </citation>
    <scope>NUCLEOTIDE SEQUENCE</scope>
    <source>
        <strain evidence="1">ATCC 36951</strain>
    </source>
</reference>
<dbReference type="GeneID" id="54567812"/>
<name>A0A6A6BY38_ZASCE</name>
<evidence type="ECO:0008006" key="3">
    <source>
        <dbReference type="Google" id="ProtNLM"/>
    </source>
</evidence>
<evidence type="ECO:0000313" key="2">
    <source>
        <dbReference type="Proteomes" id="UP000799537"/>
    </source>
</evidence>
<protein>
    <recommendedName>
        <fullName evidence="3">F-box domain-containing protein</fullName>
    </recommendedName>
</protein>
<keyword evidence="2" id="KW-1185">Reference proteome</keyword>
<dbReference type="SUPFAM" id="SSF52047">
    <property type="entry name" value="RNI-like"/>
    <property type="match status" value="1"/>
</dbReference>
<dbReference type="RefSeq" id="XP_033660606.1">
    <property type="nucleotide sequence ID" value="XM_033814540.1"/>
</dbReference>
<evidence type="ECO:0000313" key="1">
    <source>
        <dbReference type="EMBL" id="KAF2159717.1"/>
    </source>
</evidence>
<organism evidence="1 2">
    <name type="scientific">Zasmidium cellare ATCC 36951</name>
    <dbReference type="NCBI Taxonomy" id="1080233"/>
    <lineage>
        <taxon>Eukaryota</taxon>
        <taxon>Fungi</taxon>
        <taxon>Dikarya</taxon>
        <taxon>Ascomycota</taxon>
        <taxon>Pezizomycotina</taxon>
        <taxon>Dothideomycetes</taxon>
        <taxon>Dothideomycetidae</taxon>
        <taxon>Mycosphaerellales</taxon>
        <taxon>Mycosphaerellaceae</taxon>
        <taxon>Zasmidium</taxon>
    </lineage>
</organism>
<dbReference type="EMBL" id="ML993634">
    <property type="protein sequence ID" value="KAF2159717.1"/>
    <property type="molecule type" value="Genomic_DNA"/>
</dbReference>
<dbReference type="InterPro" id="IPR032675">
    <property type="entry name" value="LRR_dom_sf"/>
</dbReference>
<proteinExistence type="predicted"/>
<dbReference type="AlphaFoldDB" id="A0A6A6BY38"/>
<gene>
    <name evidence="1" type="ORF">M409DRAFT_60637</name>
</gene>
<dbReference type="Gene3D" id="3.80.10.10">
    <property type="entry name" value="Ribonuclease Inhibitor"/>
    <property type="match status" value="1"/>
</dbReference>
<accession>A0A6A6BY38</accession>
<dbReference type="OrthoDB" id="2305901at2759"/>
<dbReference type="Proteomes" id="UP000799537">
    <property type="component" value="Unassembled WGS sequence"/>
</dbReference>